<dbReference type="InterPro" id="IPR013666">
    <property type="entry name" value="PH_pln"/>
</dbReference>
<evidence type="ECO:0000313" key="3">
    <source>
        <dbReference type="EMBL" id="KAH8521301.1"/>
    </source>
</evidence>
<dbReference type="Pfam" id="PF08458">
    <property type="entry name" value="PH_2"/>
    <property type="match status" value="2"/>
</dbReference>
<evidence type="ECO:0000313" key="4">
    <source>
        <dbReference type="Proteomes" id="UP000807159"/>
    </source>
</evidence>
<comment type="caution">
    <text evidence="3">The sequence shown here is derived from an EMBL/GenBank/DDBJ whole genome shotgun (WGS) entry which is preliminary data.</text>
</comment>
<evidence type="ECO:0000259" key="1">
    <source>
        <dbReference type="Pfam" id="PF05703"/>
    </source>
</evidence>
<dbReference type="Proteomes" id="UP000807159">
    <property type="component" value="Chromosome 1"/>
</dbReference>
<name>A0A8T2ZVE7_POPDE</name>
<dbReference type="Pfam" id="PF05703">
    <property type="entry name" value="Auxin_canalis"/>
    <property type="match status" value="2"/>
</dbReference>
<dbReference type="InterPro" id="IPR040269">
    <property type="entry name" value="VAB"/>
</dbReference>
<dbReference type="GO" id="GO:0010087">
    <property type="term" value="P:phloem or xylem histogenesis"/>
    <property type="evidence" value="ECO:0007669"/>
    <property type="project" value="TreeGrafter"/>
</dbReference>
<dbReference type="PANTHER" id="PTHR31351:SF24">
    <property type="entry name" value="VAN3-BINDING PROTEIN-LIKE"/>
    <property type="match status" value="1"/>
</dbReference>
<dbReference type="GO" id="GO:0010305">
    <property type="term" value="P:leaf vascular tissue pattern formation"/>
    <property type="evidence" value="ECO:0007669"/>
    <property type="project" value="TreeGrafter"/>
</dbReference>
<evidence type="ECO:0008006" key="5">
    <source>
        <dbReference type="Google" id="ProtNLM"/>
    </source>
</evidence>
<dbReference type="AlphaFoldDB" id="A0A8T2ZVE7"/>
<feature type="domain" description="VAN3-binding protein-like auxin canalisation" evidence="1">
    <location>
        <begin position="94"/>
        <end position="238"/>
    </location>
</feature>
<gene>
    <name evidence="3" type="ORF">H0E87_002376</name>
</gene>
<accession>A0A8T2ZVE7</accession>
<dbReference type="EMBL" id="JACEGQ020000001">
    <property type="protein sequence ID" value="KAH8521301.1"/>
    <property type="molecule type" value="Genomic_DNA"/>
</dbReference>
<reference evidence="3" key="1">
    <citation type="journal article" date="2021" name="J. Hered.">
        <title>Genome Assembly of Salicaceae Populus deltoides (Eastern Cottonwood) I-69 Based on Nanopore Sequencing and Hi-C Technologies.</title>
        <authorList>
            <person name="Bai S."/>
            <person name="Wu H."/>
            <person name="Zhang J."/>
            <person name="Pan Z."/>
            <person name="Zhao W."/>
            <person name="Li Z."/>
            <person name="Tong C."/>
        </authorList>
    </citation>
    <scope>NUCLEOTIDE SEQUENCE</scope>
    <source>
        <tissue evidence="3">Leaf</tissue>
    </source>
</reference>
<protein>
    <recommendedName>
        <fullName evidence="5">VAN3-binding protein</fullName>
    </recommendedName>
</protein>
<proteinExistence type="predicted"/>
<feature type="domain" description="VAN3-binding protein-like auxin canalisation" evidence="1">
    <location>
        <begin position="36"/>
        <end position="68"/>
    </location>
</feature>
<dbReference type="GO" id="GO:0009734">
    <property type="term" value="P:auxin-activated signaling pathway"/>
    <property type="evidence" value="ECO:0007669"/>
    <property type="project" value="TreeGrafter"/>
</dbReference>
<dbReference type="PANTHER" id="PTHR31351">
    <property type="entry name" value="EXPRESSED PROTEIN"/>
    <property type="match status" value="1"/>
</dbReference>
<feature type="domain" description="Pleckstrin-like plant" evidence="2">
    <location>
        <begin position="263"/>
        <end position="295"/>
    </location>
</feature>
<evidence type="ECO:0000259" key="2">
    <source>
        <dbReference type="Pfam" id="PF08458"/>
    </source>
</evidence>
<feature type="domain" description="Pleckstrin-like plant" evidence="2">
    <location>
        <begin position="310"/>
        <end position="393"/>
    </location>
</feature>
<dbReference type="InterPro" id="IPR008546">
    <property type="entry name" value="VAN3-bd-like_auxin_canal"/>
</dbReference>
<sequence>MESGLYSSFKSSSLLDYLEADQEMIPASSLPAIPQPKTPREPMEFLSRSWSLSASEISKALAQKQKQFFTEKNPDTFAEIIVAPQASGKVVSSKSPRTGSLGKWFHHKEFSTRAVKKKDKARTENAHMHSAVSIAGLAAALAAVTAAGNSSGSSSKMNMALASATELLASHCIELAESAGADHDRMASVVRSAVDIKSPGDLMTLTAAAATALRGEAALKARLPKEARRNAAISPYDRGVANTPYWTSLNGPLEERGPPCVGELLQHTKKGALRWKHVTVYINKKSQVHTNLEKSWGKGLLVINFLVHQYKSFQVLIKIKSKHVGGAFSKKQKGVVYGVCDETTAWRYIKERESTEEVYFGIKTAQGLHEFKCKSKVHKQRWVDDIKNLLQQVSYLEVTDRSLKCLSINDGA</sequence>
<keyword evidence="4" id="KW-1185">Reference proteome</keyword>
<organism evidence="3 4">
    <name type="scientific">Populus deltoides</name>
    <name type="common">Eastern poplar</name>
    <name type="synonym">Eastern cottonwood</name>
    <dbReference type="NCBI Taxonomy" id="3696"/>
    <lineage>
        <taxon>Eukaryota</taxon>
        <taxon>Viridiplantae</taxon>
        <taxon>Streptophyta</taxon>
        <taxon>Embryophyta</taxon>
        <taxon>Tracheophyta</taxon>
        <taxon>Spermatophyta</taxon>
        <taxon>Magnoliopsida</taxon>
        <taxon>eudicotyledons</taxon>
        <taxon>Gunneridae</taxon>
        <taxon>Pentapetalae</taxon>
        <taxon>rosids</taxon>
        <taxon>fabids</taxon>
        <taxon>Malpighiales</taxon>
        <taxon>Salicaceae</taxon>
        <taxon>Saliceae</taxon>
        <taxon>Populus</taxon>
    </lineage>
</organism>